<evidence type="ECO:0000313" key="1">
    <source>
        <dbReference type="EMBL" id="GFR01355.1"/>
    </source>
</evidence>
<keyword evidence="2" id="KW-1185">Reference proteome</keyword>
<dbReference type="OrthoDB" id="7697827at2759"/>
<gene>
    <name evidence="1" type="ORF">TNCT_124821</name>
</gene>
<proteinExistence type="predicted"/>
<organism evidence="1 2">
    <name type="scientific">Trichonephila clavata</name>
    <name type="common">Joro spider</name>
    <name type="synonym">Nephila clavata</name>
    <dbReference type="NCBI Taxonomy" id="2740835"/>
    <lineage>
        <taxon>Eukaryota</taxon>
        <taxon>Metazoa</taxon>
        <taxon>Ecdysozoa</taxon>
        <taxon>Arthropoda</taxon>
        <taxon>Chelicerata</taxon>
        <taxon>Arachnida</taxon>
        <taxon>Araneae</taxon>
        <taxon>Araneomorphae</taxon>
        <taxon>Entelegynae</taxon>
        <taxon>Araneoidea</taxon>
        <taxon>Nephilidae</taxon>
        <taxon>Trichonephila</taxon>
    </lineage>
</organism>
<accession>A0A8X6GGA2</accession>
<dbReference type="PANTHER" id="PTHR47326">
    <property type="entry name" value="TRANSPOSABLE ELEMENT TC3 TRANSPOSASE-LIKE PROTEIN"/>
    <property type="match status" value="1"/>
</dbReference>
<comment type="caution">
    <text evidence="1">The sequence shown here is derived from an EMBL/GenBank/DDBJ whole genome shotgun (WGS) entry which is preliminary data.</text>
</comment>
<dbReference type="EMBL" id="BMAO01005421">
    <property type="protein sequence ID" value="GFR01355.1"/>
    <property type="molecule type" value="Genomic_DNA"/>
</dbReference>
<sequence>MGQNHHSTIIKDYIEDRVEEESTMSLRILARETGISQSKVMNVLHENLYHPYHFTPVQELRHPGFQKRVTFCPGFWSEILKSTNSLERYCGQMSHFSLGMVC</sequence>
<evidence type="ECO:0000313" key="2">
    <source>
        <dbReference type="Proteomes" id="UP000887116"/>
    </source>
</evidence>
<dbReference type="AlphaFoldDB" id="A0A8X6GGA2"/>
<reference evidence="1" key="1">
    <citation type="submission" date="2020-07" db="EMBL/GenBank/DDBJ databases">
        <title>Multicomponent nature underlies the extraordinary mechanical properties of spider dragline silk.</title>
        <authorList>
            <person name="Kono N."/>
            <person name="Nakamura H."/>
            <person name="Mori M."/>
            <person name="Yoshida Y."/>
            <person name="Ohtoshi R."/>
            <person name="Malay A.D."/>
            <person name="Moran D.A.P."/>
            <person name="Tomita M."/>
            <person name="Numata K."/>
            <person name="Arakawa K."/>
        </authorList>
    </citation>
    <scope>NUCLEOTIDE SEQUENCE</scope>
</reference>
<protein>
    <submittedName>
        <fullName evidence="1">Uncharacterized protein</fullName>
    </submittedName>
</protein>
<dbReference type="Proteomes" id="UP000887116">
    <property type="component" value="Unassembled WGS sequence"/>
</dbReference>
<dbReference type="PANTHER" id="PTHR47326:SF1">
    <property type="entry name" value="HTH PSQ-TYPE DOMAIN-CONTAINING PROTEIN"/>
    <property type="match status" value="1"/>
</dbReference>
<name>A0A8X6GGA2_TRICU</name>